<dbReference type="Gene3D" id="3.30.300.130">
    <property type="entry name" value="Fe-S cluster assembly (FSCA)"/>
    <property type="match status" value="1"/>
</dbReference>
<organism evidence="4 5">
    <name type="scientific">Chishuiella changwenlii</name>
    <dbReference type="NCBI Taxonomy" id="1434701"/>
    <lineage>
        <taxon>Bacteria</taxon>
        <taxon>Pseudomonadati</taxon>
        <taxon>Bacteroidota</taxon>
        <taxon>Flavobacteriia</taxon>
        <taxon>Flavobacteriales</taxon>
        <taxon>Weeksellaceae</taxon>
        <taxon>Chishuiella</taxon>
    </lineage>
</organism>
<reference evidence="3" key="1">
    <citation type="journal article" date="2014" name="Int. J. Syst. Evol. Microbiol.">
        <title>Complete genome of a new Firmicutes species belonging to the dominant human colonic microbiota ('Ruminococcus bicirculans') reveals two chromosomes and a selective capacity to utilize plant glucans.</title>
        <authorList>
            <consortium name="NISC Comparative Sequencing Program"/>
            <person name="Wegmann U."/>
            <person name="Louis P."/>
            <person name="Goesmann A."/>
            <person name="Henrissat B."/>
            <person name="Duncan S.H."/>
            <person name="Flint H.J."/>
        </authorList>
    </citation>
    <scope>NUCLEOTIDE SEQUENCE</scope>
    <source>
        <strain evidence="3">CGMCC 1.12707</strain>
    </source>
</reference>
<reference evidence="4" key="2">
    <citation type="submission" date="2016-11" db="EMBL/GenBank/DDBJ databases">
        <authorList>
            <person name="Jaros S."/>
            <person name="Januszkiewicz K."/>
            <person name="Wedrychowicz H."/>
        </authorList>
    </citation>
    <scope>NUCLEOTIDE SEQUENCE [LARGE SCALE GENOMIC DNA]</scope>
    <source>
        <strain evidence="4">DSM 27989</strain>
    </source>
</reference>
<evidence type="ECO:0000313" key="4">
    <source>
        <dbReference type="EMBL" id="SHL17589.1"/>
    </source>
</evidence>
<sequence>MTYFCTMMRVYEEITPNNNVMKFICDETLTQGGIEFDKNSTASESPLAQVLLTVPFIQKIFITANFVAIEKIDAIEWSDVVEDLKEIINDHLEENAVLAPMKKAPISIYAEMTPNPAAMKFVSNTMLAPEIIEIKSRDKAAGVPLAVAIYKEYPFVEEVFIVDNYVSLTKNETEDWSLWAMDVRSFITHYLQAGGIVFDEFYEFTTEAPEHVVVKPQEEFSSVEQQIKSILDEYVQPAVANDGGNIELIEFDEETRTARMLLQGACSGCPSSTATLKNGIEGILKEMMPNVVDNVEAVNG</sequence>
<feature type="domain" description="Scaffold protein Nfu/NifU N-terminal" evidence="2">
    <location>
        <begin position="108"/>
        <end position="194"/>
    </location>
</feature>
<dbReference type="InterPro" id="IPR001075">
    <property type="entry name" value="NIF_FeS_clus_asmbl_NifU_C"/>
</dbReference>
<dbReference type="PANTHER" id="PTHR11178:SF1">
    <property type="entry name" value="NFU1 IRON-SULFUR CLUSTER SCAFFOLD HOMOLOG, MITOCHONDRIAL"/>
    <property type="match status" value="1"/>
</dbReference>
<dbReference type="Pfam" id="PF01106">
    <property type="entry name" value="NifU"/>
    <property type="match status" value="1"/>
</dbReference>
<reference evidence="3" key="5">
    <citation type="submission" date="2024-05" db="EMBL/GenBank/DDBJ databases">
        <authorList>
            <person name="Sun Q."/>
            <person name="Zhou Y."/>
        </authorList>
    </citation>
    <scope>NUCLEOTIDE SEQUENCE</scope>
    <source>
        <strain evidence="3">CGMCC 1.12707</strain>
    </source>
</reference>
<evidence type="ECO:0000256" key="1">
    <source>
        <dbReference type="ARBA" id="ARBA00006420"/>
    </source>
</evidence>
<dbReference type="Proteomes" id="UP000650994">
    <property type="component" value="Unassembled WGS sequence"/>
</dbReference>
<dbReference type="AlphaFoldDB" id="A0A1M6YHW9"/>
<dbReference type="Proteomes" id="UP000184120">
    <property type="component" value="Unassembled WGS sequence"/>
</dbReference>
<dbReference type="SUPFAM" id="SSF110836">
    <property type="entry name" value="Hypothetical protein SAV1430"/>
    <property type="match status" value="2"/>
</dbReference>
<name>A0A1M6YHW9_9FLAO</name>
<gene>
    <name evidence="3" type="ORF">GCM10010984_13480</name>
    <name evidence="4" type="ORF">SAMN05443634_106252</name>
</gene>
<keyword evidence="6" id="KW-1185">Reference proteome</keyword>
<dbReference type="STRING" id="1434701.SAMN05443634_106252"/>
<evidence type="ECO:0000313" key="5">
    <source>
        <dbReference type="Proteomes" id="UP000184120"/>
    </source>
</evidence>
<dbReference type="Pfam" id="PF08712">
    <property type="entry name" value="Nfu_N"/>
    <property type="match status" value="2"/>
</dbReference>
<evidence type="ECO:0000259" key="2">
    <source>
        <dbReference type="SMART" id="SM00932"/>
    </source>
</evidence>
<reference evidence="5" key="3">
    <citation type="submission" date="2016-11" db="EMBL/GenBank/DDBJ databases">
        <authorList>
            <person name="Varghese N."/>
            <person name="Submissions S."/>
        </authorList>
    </citation>
    <scope>NUCLEOTIDE SEQUENCE [LARGE SCALE GENOMIC DNA]</scope>
    <source>
        <strain evidence="5">DSM 27989</strain>
    </source>
</reference>
<dbReference type="EMBL" id="FRBH01000006">
    <property type="protein sequence ID" value="SHL17589.1"/>
    <property type="molecule type" value="Genomic_DNA"/>
</dbReference>
<protein>
    <submittedName>
        <fullName evidence="4">Fe-S cluster biogenesis protein NfuA, 4Fe-4S-binding domain</fullName>
    </submittedName>
    <submittedName>
        <fullName evidence="3">NifU family protein</fullName>
    </submittedName>
</protein>
<accession>A0A1M6YHW9</accession>
<dbReference type="SUPFAM" id="SSF117916">
    <property type="entry name" value="Fe-S cluster assembly (FSCA) domain-like"/>
    <property type="match status" value="1"/>
</dbReference>
<evidence type="ECO:0000313" key="6">
    <source>
        <dbReference type="Proteomes" id="UP000650994"/>
    </source>
</evidence>
<dbReference type="GO" id="GO:0016226">
    <property type="term" value="P:iron-sulfur cluster assembly"/>
    <property type="evidence" value="ECO:0007669"/>
    <property type="project" value="InterPro"/>
</dbReference>
<proteinExistence type="inferred from homology"/>
<reference evidence="6" key="4">
    <citation type="journal article" date="2019" name="Int. J. Syst. Evol. Microbiol.">
        <title>The Global Catalogue of Microorganisms (GCM) 10K type strain sequencing project: providing services to taxonomists for standard genome sequencing and annotation.</title>
        <authorList>
            <consortium name="The Broad Institute Genomics Platform"/>
            <consortium name="The Broad Institute Genome Sequencing Center for Infectious Disease"/>
            <person name="Wu L."/>
            <person name="Ma J."/>
        </authorList>
    </citation>
    <scope>NUCLEOTIDE SEQUENCE [LARGE SCALE GENOMIC DNA]</scope>
    <source>
        <strain evidence="6">CGMCC 1.12707</strain>
    </source>
</reference>
<dbReference type="EMBL" id="BMFL01000008">
    <property type="protein sequence ID" value="GGE97238.1"/>
    <property type="molecule type" value="Genomic_DNA"/>
</dbReference>
<dbReference type="GO" id="GO:0051536">
    <property type="term" value="F:iron-sulfur cluster binding"/>
    <property type="evidence" value="ECO:0007669"/>
    <property type="project" value="InterPro"/>
</dbReference>
<dbReference type="InterPro" id="IPR034904">
    <property type="entry name" value="FSCA_dom_sf"/>
</dbReference>
<dbReference type="InterPro" id="IPR036498">
    <property type="entry name" value="Nfu/NifU_N_sf"/>
</dbReference>
<feature type="domain" description="Scaffold protein Nfu/NifU N-terminal" evidence="2">
    <location>
        <begin position="10"/>
        <end position="95"/>
    </location>
</feature>
<dbReference type="InterPro" id="IPR014824">
    <property type="entry name" value="Nfu/NifU_N"/>
</dbReference>
<comment type="similarity">
    <text evidence="1">Belongs to the NifU family.</text>
</comment>
<dbReference type="GO" id="GO:0005506">
    <property type="term" value="F:iron ion binding"/>
    <property type="evidence" value="ECO:0007669"/>
    <property type="project" value="InterPro"/>
</dbReference>
<dbReference type="SMART" id="SM00932">
    <property type="entry name" value="Nfu_N"/>
    <property type="match status" value="2"/>
</dbReference>
<dbReference type="PANTHER" id="PTHR11178">
    <property type="entry name" value="IRON-SULFUR CLUSTER SCAFFOLD PROTEIN NFU-RELATED"/>
    <property type="match status" value="1"/>
</dbReference>
<dbReference type="Gene3D" id="3.30.1370.70">
    <property type="entry name" value="Scaffold protein Nfu/NifU, N-terminal domain"/>
    <property type="match status" value="2"/>
</dbReference>
<evidence type="ECO:0000313" key="3">
    <source>
        <dbReference type="EMBL" id="GGE97238.1"/>
    </source>
</evidence>